<proteinExistence type="predicted"/>
<dbReference type="EMBL" id="JANHOG010000775">
    <property type="protein sequence ID" value="KAJ3551625.1"/>
    <property type="molecule type" value="Genomic_DNA"/>
</dbReference>
<protein>
    <submittedName>
        <fullName evidence="1">Uncharacterized protein</fullName>
    </submittedName>
</protein>
<comment type="caution">
    <text evidence="1">The sequence shown here is derived from an EMBL/GenBank/DDBJ whole genome shotgun (WGS) entry which is preliminary data.</text>
</comment>
<reference evidence="1" key="1">
    <citation type="submission" date="2022-07" db="EMBL/GenBank/DDBJ databases">
        <title>Genome Sequence of Phlebia brevispora.</title>
        <authorList>
            <person name="Buettner E."/>
        </authorList>
    </citation>
    <scope>NUCLEOTIDE SEQUENCE</scope>
    <source>
        <strain evidence="1">MPL23</strain>
    </source>
</reference>
<keyword evidence="2" id="KW-1185">Reference proteome</keyword>
<evidence type="ECO:0000313" key="2">
    <source>
        <dbReference type="Proteomes" id="UP001148662"/>
    </source>
</evidence>
<gene>
    <name evidence="1" type="ORF">NM688_g4596</name>
</gene>
<evidence type="ECO:0000313" key="1">
    <source>
        <dbReference type="EMBL" id="KAJ3551625.1"/>
    </source>
</evidence>
<organism evidence="1 2">
    <name type="scientific">Phlebia brevispora</name>
    <dbReference type="NCBI Taxonomy" id="194682"/>
    <lineage>
        <taxon>Eukaryota</taxon>
        <taxon>Fungi</taxon>
        <taxon>Dikarya</taxon>
        <taxon>Basidiomycota</taxon>
        <taxon>Agaricomycotina</taxon>
        <taxon>Agaricomycetes</taxon>
        <taxon>Polyporales</taxon>
        <taxon>Meruliaceae</taxon>
        <taxon>Phlebia</taxon>
    </lineage>
</organism>
<accession>A0ACC1T333</accession>
<name>A0ACC1T333_9APHY</name>
<sequence>MAGTGVAPSPPPVIHVDSTFGAAFIGVVLAAILYGVNGIQTYNHFSRYREKILRIAVSALLILDTLHLAAISGTAYFFLVTNFTNPTAILHDTPWSITTYYLTTGVMEAIVRGIFTYRIWIFSRGNLFIVGSIIIASLVNFVGNIAFTVRSRELHNPSDNSPIAWLIYMSFAGSVVADLIIATSLCVLLWRRRTGFPRTDSTIRVLMLYSLHTGALTSLCAITVLILFALMPHNFVYVIFYYLLPKCKCQFILLNAKDETYFYLSLRRRSLAADPVSVPLSAVSTGLITSNPTEAIDAHGLKATESGVGALGGGSVHFSYNGASSSILAPEAGTSV</sequence>
<dbReference type="Proteomes" id="UP001148662">
    <property type="component" value="Unassembled WGS sequence"/>
</dbReference>